<dbReference type="AlphaFoldDB" id="A0AAN6MBM9"/>
<dbReference type="EMBL" id="MU856273">
    <property type="protein sequence ID" value="KAK3897101.1"/>
    <property type="molecule type" value="Genomic_DNA"/>
</dbReference>
<feature type="region of interest" description="Disordered" evidence="1">
    <location>
        <begin position="42"/>
        <end position="62"/>
    </location>
</feature>
<evidence type="ECO:0000256" key="1">
    <source>
        <dbReference type="SAM" id="MobiDB-lite"/>
    </source>
</evidence>
<name>A0AAN6MBM9_9PEZI</name>
<comment type="caution">
    <text evidence="2">The sequence shown here is derived from an EMBL/GenBank/DDBJ whole genome shotgun (WGS) entry which is preliminary data.</text>
</comment>
<dbReference type="PANTHER" id="PTHR38167:SF1">
    <property type="entry name" value="C2H2-TYPE DOMAIN-CONTAINING PROTEIN"/>
    <property type="match status" value="1"/>
</dbReference>
<organism evidence="2 3">
    <name type="scientific">Staphylotrichum tortipilum</name>
    <dbReference type="NCBI Taxonomy" id="2831512"/>
    <lineage>
        <taxon>Eukaryota</taxon>
        <taxon>Fungi</taxon>
        <taxon>Dikarya</taxon>
        <taxon>Ascomycota</taxon>
        <taxon>Pezizomycotina</taxon>
        <taxon>Sordariomycetes</taxon>
        <taxon>Sordariomycetidae</taxon>
        <taxon>Sordariales</taxon>
        <taxon>Chaetomiaceae</taxon>
        <taxon>Staphylotrichum</taxon>
    </lineage>
</organism>
<accession>A0AAN6MBM9</accession>
<gene>
    <name evidence="2" type="ORF">C8A05DRAFT_39350</name>
</gene>
<reference evidence="2" key="1">
    <citation type="journal article" date="2023" name="Mol. Phylogenet. Evol.">
        <title>Genome-scale phylogeny and comparative genomics of the fungal order Sordariales.</title>
        <authorList>
            <person name="Hensen N."/>
            <person name="Bonometti L."/>
            <person name="Westerberg I."/>
            <person name="Brannstrom I.O."/>
            <person name="Guillou S."/>
            <person name="Cros-Aarteil S."/>
            <person name="Calhoun S."/>
            <person name="Haridas S."/>
            <person name="Kuo A."/>
            <person name="Mondo S."/>
            <person name="Pangilinan J."/>
            <person name="Riley R."/>
            <person name="LaButti K."/>
            <person name="Andreopoulos B."/>
            <person name="Lipzen A."/>
            <person name="Chen C."/>
            <person name="Yan M."/>
            <person name="Daum C."/>
            <person name="Ng V."/>
            <person name="Clum A."/>
            <person name="Steindorff A."/>
            <person name="Ohm R.A."/>
            <person name="Martin F."/>
            <person name="Silar P."/>
            <person name="Natvig D.O."/>
            <person name="Lalanne C."/>
            <person name="Gautier V."/>
            <person name="Ament-Velasquez S.L."/>
            <person name="Kruys A."/>
            <person name="Hutchinson M.I."/>
            <person name="Powell A.J."/>
            <person name="Barry K."/>
            <person name="Miller A.N."/>
            <person name="Grigoriev I.V."/>
            <person name="Debuchy R."/>
            <person name="Gladieux P."/>
            <person name="Hiltunen Thoren M."/>
            <person name="Johannesson H."/>
        </authorList>
    </citation>
    <scope>NUCLEOTIDE SEQUENCE</scope>
    <source>
        <strain evidence="2">CBS 103.79</strain>
    </source>
</reference>
<keyword evidence="3" id="KW-1185">Reference proteome</keyword>
<evidence type="ECO:0000313" key="3">
    <source>
        <dbReference type="Proteomes" id="UP001303889"/>
    </source>
</evidence>
<sequence length="156" mass="17326">MDALSRASDHTVRAILMALCADSRIYDKALSYLNQLEPEAVTKAKDTKTSPSDAKKRKPSSGLSICVQCDAPFSEDTTELCRYHPGDMDPDEEGGFWDEHEEHWGPIDTEENRRDMPEGFLWTCCDKVGTEPGCTSAPHQSNPDLSGKSGRYQSEP</sequence>
<feature type="region of interest" description="Disordered" evidence="1">
    <location>
        <begin position="133"/>
        <end position="156"/>
    </location>
</feature>
<dbReference type="PANTHER" id="PTHR38167">
    <property type="entry name" value="C2H2-TYPE DOMAIN-CONTAINING PROTEIN"/>
    <property type="match status" value="1"/>
</dbReference>
<evidence type="ECO:0000313" key="2">
    <source>
        <dbReference type="EMBL" id="KAK3897101.1"/>
    </source>
</evidence>
<dbReference type="Proteomes" id="UP001303889">
    <property type="component" value="Unassembled WGS sequence"/>
</dbReference>
<reference evidence="2" key="2">
    <citation type="submission" date="2023-05" db="EMBL/GenBank/DDBJ databases">
        <authorList>
            <consortium name="Lawrence Berkeley National Laboratory"/>
            <person name="Steindorff A."/>
            <person name="Hensen N."/>
            <person name="Bonometti L."/>
            <person name="Westerberg I."/>
            <person name="Brannstrom I.O."/>
            <person name="Guillou S."/>
            <person name="Cros-Aarteil S."/>
            <person name="Calhoun S."/>
            <person name="Haridas S."/>
            <person name="Kuo A."/>
            <person name="Mondo S."/>
            <person name="Pangilinan J."/>
            <person name="Riley R."/>
            <person name="Labutti K."/>
            <person name="Andreopoulos B."/>
            <person name="Lipzen A."/>
            <person name="Chen C."/>
            <person name="Yanf M."/>
            <person name="Daum C."/>
            <person name="Ng V."/>
            <person name="Clum A."/>
            <person name="Ohm R."/>
            <person name="Martin F."/>
            <person name="Silar P."/>
            <person name="Natvig D."/>
            <person name="Lalanne C."/>
            <person name="Gautier V."/>
            <person name="Ament-Velasquez S.L."/>
            <person name="Kruys A."/>
            <person name="Hutchinson M.I."/>
            <person name="Powell A.J."/>
            <person name="Barry K."/>
            <person name="Miller A.N."/>
            <person name="Grigoriev I.V."/>
            <person name="Debuchy R."/>
            <person name="Gladieux P."/>
            <person name="Thoren M.H."/>
            <person name="Johannesson H."/>
        </authorList>
    </citation>
    <scope>NUCLEOTIDE SEQUENCE</scope>
    <source>
        <strain evidence="2">CBS 103.79</strain>
    </source>
</reference>
<protein>
    <submittedName>
        <fullName evidence="2">Uncharacterized protein</fullName>
    </submittedName>
</protein>
<proteinExistence type="predicted"/>